<evidence type="ECO:0000313" key="3">
    <source>
        <dbReference type="Proteomes" id="UP001180515"/>
    </source>
</evidence>
<feature type="transmembrane region" description="Helical" evidence="1">
    <location>
        <begin position="6"/>
        <end position="25"/>
    </location>
</feature>
<sequence>MNTLYGILGFLVLALFVTFIFIITAKEIIKKEGFDEARSLLTIRFYKLDQEIDWLENPRVTDIISIVLLRPDKSIYTVNSMLNDVNLRQFFYERVSPK</sequence>
<reference evidence="2" key="1">
    <citation type="submission" date="2023-03" db="EMBL/GenBank/DDBJ databases">
        <authorList>
            <person name="Shen W."/>
            <person name="Cai J."/>
        </authorList>
    </citation>
    <scope>NUCLEOTIDE SEQUENCE</scope>
    <source>
        <strain evidence="2">P82-2</strain>
    </source>
</reference>
<comment type="caution">
    <text evidence="2">The sequence shown here is derived from an EMBL/GenBank/DDBJ whole genome shotgun (WGS) entry which is preliminary data.</text>
</comment>
<keyword evidence="1" id="KW-0812">Transmembrane</keyword>
<protein>
    <submittedName>
        <fullName evidence="2">Uncharacterized protein</fullName>
    </submittedName>
</protein>
<accession>A0AAE4HY59</accession>
<keyword evidence="1" id="KW-0472">Membrane</keyword>
<evidence type="ECO:0000256" key="1">
    <source>
        <dbReference type="SAM" id="Phobius"/>
    </source>
</evidence>
<evidence type="ECO:0000313" key="2">
    <source>
        <dbReference type="EMBL" id="MDT2731620.1"/>
    </source>
</evidence>
<keyword evidence="1" id="KW-1133">Transmembrane helix</keyword>
<dbReference type="Proteomes" id="UP001180515">
    <property type="component" value="Unassembled WGS sequence"/>
</dbReference>
<organism evidence="2 3">
    <name type="scientific">Streptococcus parauberis</name>
    <dbReference type="NCBI Taxonomy" id="1348"/>
    <lineage>
        <taxon>Bacteria</taxon>
        <taxon>Bacillati</taxon>
        <taxon>Bacillota</taxon>
        <taxon>Bacilli</taxon>
        <taxon>Lactobacillales</taxon>
        <taxon>Streptococcaceae</taxon>
        <taxon>Streptococcus</taxon>
    </lineage>
</organism>
<dbReference type="AlphaFoldDB" id="A0AAE4HY59"/>
<gene>
    <name evidence="2" type="ORF">P7G31_05095</name>
</gene>
<proteinExistence type="predicted"/>
<dbReference type="RefSeq" id="WP_311982047.1">
    <property type="nucleotide sequence ID" value="NZ_JARQAG010000005.1"/>
</dbReference>
<name>A0AAE4HY59_9STRE</name>
<dbReference type="EMBL" id="JARQAG010000005">
    <property type="protein sequence ID" value="MDT2731620.1"/>
    <property type="molecule type" value="Genomic_DNA"/>
</dbReference>